<sequence length="78" mass="9139">MLLITKGEKIENCGVVKDKEQKVDTKTNTVPLTKDNFEFKTKFESKSFVKPEINEYWVTSLMEDNSNFLIYECIKLIL</sequence>
<proteinExistence type="predicted"/>
<evidence type="ECO:0000313" key="2">
    <source>
        <dbReference type="Proteomes" id="UP000249762"/>
    </source>
</evidence>
<protein>
    <submittedName>
        <fullName evidence="1">Uncharacterized protein</fullName>
    </submittedName>
</protein>
<gene>
    <name evidence="1" type="ORF">DNK47_02175</name>
</gene>
<organism evidence="1 2">
    <name type="scientific">Mycoplasma wenyonii</name>
    <dbReference type="NCBI Taxonomy" id="65123"/>
    <lineage>
        <taxon>Bacteria</taxon>
        <taxon>Bacillati</taxon>
        <taxon>Mycoplasmatota</taxon>
        <taxon>Mollicutes</taxon>
        <taxon>Mycoplasmataceae</taxon>
        <taxon>Mycoplasma</taxon>
    </lineage>
</organism>
<dbReference type="AlphaFoldDB" id="A0A328PKM7"/>
<keyword evidence="2" id="KW-1185">Reference proteome</keyword>
<reference evidence="2" key="1">
    <citation type="submission" date="2018-06" db="EMBL/GenBank/DDBJ databases">
        <authorList>
            <person name="Martinez Ocampo F."/>
            <person name="Quiroz Castaneda R.E."/>
            <person name="Rojas Lopez X."/>
        </authorList>
    </citation>
    <scope>NUCLEOTIDE SEQUENCE [LARGE SCALE GENOMIC DNA]</scope>
    <source>
        <strain evidence="2">INIFAP02</strain>
    </source>
</reference>
<dbReference type="EMBL" id="QKVO01000008">
    <property type="protein sequence ID" value="RAO94964.1"/>
    <property type="molecule type" value="Genomic_DNA"/>
</dbReference>
<dbReference type="Proteomes" id="UP000249762">
    <property type="component" value="Unassembled WGS sequence"/>
</dbReference>
<comment type="caution">
    <text evidence="1">The sequence shown here is derived from an EMBL/GenBank/DDBJ whole genome shotgun (WGS) entry which is preliminary data.</text>
</comment>
<name>A0A328PKM7_9MOLU</name>
<accession>A0A328PKM7</accession>
<evidence type="ECO:0000313" key="1">
    <source>
        <dbReference type="EMBL" id="RAO94964.1"/>
    </source>
</evidence>